<feature type="chain" id="PRO_5027022310" evidence="2">
    <location>
        <begin position="22"/>
        <end position="100"/>
    </location>
</feature>
<keyword evidence="1" id="KW-0472">Membrane</keyword>
<dbReference type="InterPro" id="IPR022109">
    <property type="entry name" value="DUF3649"/>
</dbReference>
<feature type="signal peptide" evidence="2">
    <location>
        <begin position="1"/>
        <end position="21"/>
    </location>
</feature>
<name>A0A6N1X499_9BURK</name>
<gene>
    <name evidence="3" type="ORF">HUK68_15320</name>
</gene>
<evidence type="ECO:0000256" key="1">
    <source>
        <dbReference type="SAM" id="Phobius"/>
    </source>
</evidence>
<organism evidence="3 4">
    <name type="scientific">Comamonas antarctica</name>
    <dbReference type="NCBI Taxonomy" id="2743470"/>
    <lineage>
        <taxon>Bacteria</taxon>
        <taxon>Pseudomonadati</taxon>
        <taxon>Pseudomonadota</taxon>
        <taxon>Betaproteobacteria</taxon>
        <taxon>Burkholderiales</taxon>
        <taxon>Comamonadaceae</taxon>
        <taxon>Comamonas</taxon>
    </lineage>
</organism>
<dbReference type="AlphaFoldDB" id="A0A6N1X499"/>
<keyword evidence="2" id="KW-0732">Signal</keyword>
<dbReference type="Pfam" id="PF12365">
    <property type="entry name" value="DUF3649"/>
    <property type="match status" value="1"/>
</dbReference>
<protein>
    <submittedName>
        <fullName evidence="3">DUF3649 domain-containing protein</fullName>
    </submittedName>
</protein>
<proteinExistence type="predicted"/>
<evidence type="ECO:0000256" key="2">
    <source>
        <dbReference type="SAM" id="SignalP"/>
    </source>
</evidence>
<evidence type="ECO:0000313" key="4">
    <source>
        <dbReference type="Proteomes" id="UP000509579"/>
    </source>
</evidence>
<dbReference type="Proteomes" id="UP000509579">
    <property type="component" value="Chromosome"/>
</dbReference>
<dbReference type="RefSeq" id="WP_175504961.1">
    <property type="nucleotide sequence ID" value="NZ_CP054840.1"/>
</dbReference>
<sequence>MSKAHSLSLSYRLAVASRVMAAAMGGYALASAATVLLARVWPGPQAQAMLWASMLSFAIYSLVAIWVFMARSATRAWIGVVSVTGVLAALAWLLQSGGAA</sequence>
<reference evidence="3 4" key="1">
    <citation type="submission" date="2020-06" db="EMBL/GenBank/DDBJ databases">
        <title>Acidovorax antarctica sp. nov., isolated from Corinth ice sheet soil, Antarctic Fields Peninsula.</title>
        <authorList>
            <person name="Xu Q."/>
            <person name="Peng F."/>
        </authorList>
    </citation>
    <scope>NUCLEOTIDE SEQUENCE [LARGE SCALE GENOMIC DNA]</scope>
    <source>
        <strain evidence="3 4">16-35-5</strain>
    </source>
</reference>
<dbReference type="EMBL" id="CP054840">
    <property type="protein sequence ID" value="QKV54161.1"/>
    <property type="molecule type" value="Genomic_DNA"/>
</dbReference>
<accession>A0A6N1X499</accession>
<evidence type="ECO:0000313" key="3">
    <source>
        <dbReference type="EMBL" id="QKV54161.1"/>
    </source>
</evidence>
<feature type="transmembrane region" description="Helical" evidence="1">
    <location>
        <begin position="21"/>
        <end position="42"/>
    </location>
</feature>
<keyword evidence="1" id="KW-1133">Transmembrane helix</keyword>
<dbReference type="KEGG" id="aant:HUK68_15320"/>
<keyword evidence="4" id="KW-1185">Reference proteome</keyword>
<feature type="transmembrane region" description="Helical" evidence="1">
    <location>
        <begin position="76"/>
        <end position="94"/>
    </location>
</feature>
<keyword evidence="1" id="KW-0812">Transmembrane</keyword>
<feature type="transmembrane region" description="Helical" evidence="1">
    <location>
        <begin position="48"/>
        <end position="69"/>
    </location>
</feature>